<proteinExistence type="predicted"/>
<evidence type="ECO:0008006" key="4">
    <source>
        <dbReference type="Google" id="ProtNLM"/>
    </source>
</evidence>
<name>A0ABP9X4E1_9CHLR</name>
<sequence>MFGVLRGCSPHLDQPTHAAWWSHICGMCLTLRDQHGQVARITTNYDAALLSALYEAQRSEQGSRRTSVCALRGFRALDVVAADDHGSRYAAAVSLLMAAIRLRDNVADRDGWAGKVPLVANTVAKRWDKKAEQTARELGFEPALLRQQAVAQAEVEALVNADFCTYSAPTEAAVGAAFRHTAILANQPSNAEPLEQMGRMYGRMMLLLDSYNDVAEDQARGHFNALCATPQAELRTVAHKIFNDAFANLRQQWQRLSLLQAHLVEVLLLNMLPAIGSKAFGACKRHSLACATALPVAAALLPAMASDYDDDPSRRDPNRAYTGPTRALKPHENPEYQGQYPQQPPYQGQYPQQPYQGYPPQYNPNDPSMLPPGSLPPASSHSVPPPGHYQDSKRDVALGAALCCCQSRRHRRHSHRSRIRCCDDDCCDCCQCTCCCCDATDVCEGDGCSCCECGGCGDGCSCCECGDCCSCDC</sequence>
<dbReference type="Pfam" id="PF18937">
    <property type="entry name" value="DUF5685"/>
    <property type="match status" value="1"/>
</dbReference>
<organism evidence="2 3">
    <name type="scientific">Herpetosiphon gulosus</name>
    <dbReference type="NCBI Taxonomy" id="1973496"/>
    <lineage>
        <taxon>Bacteria</taxon>
        <taxon>Bacillati</taxon>
        <taxon>Chloroflexota</taxon>
        <taxon>Chloroflexia</taxon>
        <taxon>Herpetosiphonales</taxon>
        <taxon>Herpetosiphonaceae</taxon>
        <taxon>Herpetosiphon</taxon>
    </lineage>
</organism>
<protein>
    <recommendedName>
        <fullName evidence="4">Expression regulator</fullName>
    </recommendedName>
</protein>
<dbReference type="InterPro" id="IPR043740">
    <property type="entry name" value="DUF5685"/>
</dbReference>
<gene>
    <name evidence="2" type="ORF">Hgul01_04090</name>
</gene>
<evidence type="ECO:0000313" key="3">
    <source>
        <dbReference type="Proteomes" id="UP001428290"/>
    </source>
</evidence>
<evidence type="ECO:0000256" key="1">
    <source>
        <dbReference type="SAM" id="MobiDB-lite"/>
    </source>
</evidence>
<evidence type="ECO:0000313" key="2">
    <source>
        <dbReference type="EMBL" id="GAA5530272.1"/>
    </source>
</evidence>
<keyword evidence="3" id="KW-1185">Reference proteome</keyword>
<feature type="compositionally biased region" description="Low complexity" evidence="1">
    <location>
        <begin position="336"/>
        <end position="360"/>
    </location>
</feature>
<reference evidence="2 3" key="1">
    <citation type="submission" date="2024-02" db="EMBL/GenBank/DDBJ databases">
        <title>Herpetosiphon gulosus NBRC 112829.</title>
        <authorList>
            <person name="Ichikawa N."/>
            <person name="Katano-Makiyama Y."/>
            <person name="Hidaka K."/>
        </authorList>
    </citation>
    <scope>NUCLEOTIDE SEQUENCE [LARGE SCALE GENOMIC DNA]</scope>
    <source>
        <strain evidence="2 3">NBRC 112829</strain>
    </source>
</reference>
<accession>A0ABP9X4E1</accession>
<dbReference type="Proteomes" id="UP001428290">
    <property type="component" value="Unassembled WGS sequence"/>
</dbReference>
<comment type="caution">
    <text evidence="2">The sequence shown here is derived from an EMBL/GenBank/DDBJ whole genome shotgun (WGS) entry which is preliminary data.</text>
</comment>
<dbReference type="RefSeq" id="WP_345723870.1">
    <property type="nucleotide sequence ID" value="NZ_BAABRU010000017.1"/>
</dbReference>
<feature type="region of interest" description="Disordered" evidence="1">
    <location>
        <begin position="306"/>
        <end position="391"/>
    </location>
</feature>
<dbReference type="EMBL" id="BAABRU010000017">
    <property type="protein sequence ID" value="GAA5530272.1"/>
    <property type="molecule type" value="Genomic_DNA"/>
</dbReference>